<name>A0A366EVV0_9HYPH</name>
<dbReference type="RefSeq" id="WP_113891535.1">
    <property type="nucleotide sequence ID" value="NZ_QNRK01000030.1"/>
</dbReference>
<dbReference type="SMART" id="SM00100">
    <property type="entry name" value="cNMP"/>
    <property type="match status" value="1"/>
</dbReference>
<proteinExistence type="predicted"/>
<dbReference type="EMBL" id="QNRK01000030">
    <property type="protein sequence ID" value="RBP06464.1"/>
    <property type="molecule type" value="Genomic_DNA"/>
</dbReference>
<dbReference type="InterPro" id="IPR018490">
    <property type="entry name" value="cNMP-bd_dom_sf"/>
</dbReference>
<dbReference type="CDD" id="cd00038">
    <property type="entry name" value="CAP_ED"/>
    <property type="match status" value="1"/>
</dbReference>
<evidence type="ECO:0000313" key="2">
    <source>
        <dbReference type="EMBL" id="RBP06464.1"/>
    </source>
</evidence>
<dbReference type="Gene3D" id="2.60.120.10">
    <property type="entry name" value="Jelly Rolls"/>
    <property type="match status" value="1"/>
</dbReference>
<protein>
    <submittedName>
        <fullName evidence="2">Cyclic nucleotide-binding protein</fullName>
    </submittedName>
</protein>
<dbReference type="PROSITE" id="PS50042">
    <property type="entry name" value="CNMP_BINDING_3"/>
    <property type="match status" value="1"/>
</dbReference>
<organism evidence="2 3">
    <name type="scientific">Roseiarcus fermentans</name>
    <dbReference type="NCBI Taxonomy" id="1473586"/>
    <lineage>
        <taxon>Bacteria</taxon>
        <taxon>Pseudomonadati</taxon>
        <taxon>Pseudomonadota</taxon>
        <taxon>Alphaproteobacteria</taxon>
        <taxon>Hyphomicrobiales</taxon>
        <taxon>Roseiarcaceae</taxon>
        <taxon>Roseiarcus</taxon>
    </lineage>
</organism>
<dbReference type="Pfam" id="PF00027">
    <property type="entry name" value="cNMP_binding"/>
    <property type="match status" value="1"/>
</dbReference>
<dbReference type="OrthoDB" id="9807547at2"/>
<feature type="domain" description="Cyclic nucleotide-binding" evidence="1">
    <location>
        <begin position="15"/>
        <end position="133"/>
    </location>
</feature>
<dbReference type="PANTHER" id="PTHR24567">
    <property type="entry name" value="CRP FAMILY TRANSCRIPTIONAL REGULATORY PROTEIN"/>
    <property type="match status" value="1"/>
</dbReference>
<dbReference type="GO" id="GO:0005829">
    <property type="term" value="C:cytosol"/>
    <property type="evidence" value="ECO:0007669"/>
    <property type="project" value="TreeGrafter"/>
</dbReference>
<sequence>MTLDADVARLARIPPFSMMPREAVQLVAFSCVKQRLRAGDVLFRAGDDGDAGYFVQSGAIVLEDARSGSARARRVGVGALIGETALYAPAVRRVDARAVEDVVLTRIPRETFRRVLAEFPEAAGKVRAALAARMQRLVEGLDAARARSIDAARSERAPT</sequence>
<gene>
    <name evidence="2" type="ORF">DFR50_13021</name>
</gene>
<reference evidence="2 3" key="1">
    <citation type="submission" date="2018-06" db="EMBL/GenBank/DDBJ databases">
        <title>Genomic Encyclopedia of Type Strains, Phase IV (KMG-IV): sequencing the most valuable type-strain genomes for metagenomic binning, comparative biology and taxonomic classification.</title>
        <authorList>
            <person name="Goeker M."/>
        </authorList>
    </citation>
    <scope>NUCLEOTIDE SEQUENCE [LARGE SCALE GENOMIC DNA]</scope>
    <source>
        <strain evidence="2 3">DSM 24875</strain>
    </source>
</reference>
<evidence type="ECO:0000259" key="1">
    <source>
        <dbReference type="PROSITE" id="PS50042"/>
    </source>
</evidence>
<dbReference type="PANTHER" id="PTHR24567:SF68">
    <property type="entry name" value="DNA-BINDING TRANSCRIPTIONAL DUAL REGULATOR CRP"/>
    <property type="match status" value="1"/>
</dbReference>
<dbReference type="Proteomes" id="UP000253529">
    <property type="component" value="Unassembled WGS sequence"/>
</dbReference>
<dbReference type="InterPro" id="IPR014710">
    <property type="entry name" value="RmlC-like_jellyroll"/>
</dbReference>
<dbReference type="AlphaFoldDB" id="A0A366EVV0"/>
<accession>A0A366EVV0</accession>
<dbReference type="InterPro" id="IPR000595">
    <property type="entry name" value="cNMP-bd_dom"/>
</dbReference>
<comment type="caution">
    <text evidence="2">The sequence shown here is derived from an EMBL/GenBank/DDBJ whole genome shotgun (WGS) entry which is preliminary data.</text>
</comment>
<dbReference type="SUPFAM" id="SSF51206">
    <property type="entry name" value="cAMP-binding domain-like"/>
    <property type="match status" value="1"/>
</dbReference>
<evidence type="ECO:0000313" key="3">
    <source>
        <dbReference type="Proteomes" id="UP000253529"/>
    </source>
</evidence>
<dbReference type="GO" id="GO:0003700">
    <property type="term" value="F:DNA-binding transcription factor activity"/>
    <property type="evidence" value="ECO:0007669"/>
    <property type="project" value="TreeGrafter"/>
</dbReference>
<keyword evidence="3" id="KW-1185">Reference proteome</keyword>
<dbReference type="InterPro" id="IPR050397">
    <property type="entry name" value="Env_Response_Regulators"/>
</dbReference>